<comment type="caution">
    <text evidence="10">The sequence shown here is derived from an EMBL/GenBank/DDBJ whole genome shotgun (WGS) entry which is preliminary data.</text>
</comment>
<dbReference type="EMBL" id="JACCCV010000002">
    <property type="protein sequence ID" value="NYF52748.1"/>
    <property type="molecule type" value="Genomic_DNA"/>
</dbReference>
<dbReference type="InterPro" id="IPR003838">
    <property type="entry name" value="ABC3_permease_C"/>
</dbReference>
<comment type="subcellular location">
    <subcellularLocation>
        <location evidence="1">Cell membrane</location>
        <topology evidence="1">Multi-pass membrane protein</topology>
    </subcellularLocation>
</comment>
<keyword evidence="2" id="KW-1003">Cell membrane</keyword>
<feature type="domain" description="MacB-like periplasmic core" evidence="9">
    <location>
        <begin position="585"/>
        <end position="686"/>
    </location>
</feature>
<feature type="transmembrane region" description="Helical" evidence="7">
    <location>
        <begin position="450"/>
        <end position="470"/>
    </location>
</feature>
<dbReference type="Pfam" id="PF12704">
    <property type="entry name" value="MacB_PCD"/>
    <property type="match status" value="2"/>
</dbReference>
<dbReference type="Proteomes" id="UP000534186">
    <property type="component" value="Unassembled WGS sequence"/>
</dbReference>
<feature type="domain" description="ABC3 transporter permease C-terminal" evidence="8">
    <location>
        <begin position="360"/>
        <end position="476"/>
    </location>
</feature>
<evidence type="ECO:0000256" key="4">
    <source>
        <dbReference type="ARBA" id="ARBA00022989"/>
    </source>
</evidence>
<reference evidence="10 11" key="1">
    <citation type="submission" date="2020-07" db="EMBL/GenBank/DDBJ databases">
        <title>Genomic Encyclopedia of Type Strains, Phase IV (KMG-V): Genome sequencing to study the core and pangenomes of soil and plant-associated prokaryotes.</title>
        <authorList>
            <person name="Whitman W."/>
        </authorList>
    </citation>
    <scope>NUCLEOTIDE SEQUENCE [LARGE SCALE GENOMIC DNA]</scope>
    <source>
        <strain evidence="10 11">M8UP30</strain>
    </source>
</reference>
<evidence type="ECO:0000313" key="11">
    <source>
        <dbReference type="Proteomes" id="UP000534186"/>
    </source>
</evidence>
<feature type="transmembrane region" description="Helical" evidence="7">
    <location>
        <begin position="860"/>
        <end position="880"/>
    </location>
</feature>
<comment type="similarity">
    <text evidence="6">Belongs to the ABC-4 integral membrane protein family.</text>
</comment>
<evidence type="ECO:0000256" key="1">
    <source>
        <dbReference type="ARBA" id="ARBA00004651"/>
    </source>
</evidence>
<accession>A0A7Y9NPT7</accession>
<dbReference type="InterPro" id="IPR025857">
    <property type="entry name" value="MacB_PCD"/>
</dbReference>
<evidence type="ECO:0000259" key="9">
    <source>
        <dbReference type="Pfam" id="PF12704"/>
    </source>
</evidence>
<feature type="transmembrane region" description="Helical" evidence="7">
    <location>
        <begin position="407"/>
        <end position="430"/>
    </location>
</feature>
<evidence type="ECO:0000256" key="6">
    <source>
        <dbReference type="ARBA" id="ARBA00038076"/>
    </source>
</evidence>
<dbReference type="InterPro" id="IPR050250">
    <property type="entry name" value="Macrolide_Exporter_MacB"/>
</dbReference>
<dbReference type="NCBIfam" id="NF038403">
    <property type="entry name" value="perm_prefix_1"/>
    <property type="match status" value="1"/>
</dbReference>
<evidence type="ECO:0000256" key="2">
    <source>
        <dbReference type="ARBA" id="ARBA00022475"/>
    </source>
</evidence>
<feature type="domain" description="ABC3 transporter permease C-terminal" evidence="8">
    <location>
        <begin position="778"/>
        <end position="888"/>
    </location>
</feature>
<dbReference type="NCBIfam" id="TIGR03434">
    <property type="entry name" value="ADOP"/>
    <property type="match status" value="1"/>
</dbReference>
<sequence length="897" mass="98074">MQWFAQFFSRRRRYDDISVSIQEHMENRIEELMDDGISRKQAEQEARREFGNVALIEQRSREVWQWPALESIVADLKFTFRRLRTSPGFTATVLLTLAIGIGANTAIFSVLNSILLKPLPYPNSEQLVSLWLNAPGAGGLANFSNGLQLSSSMYLTFSQHNRTFETMGIWTPGTASVTGVAKPEEVRTEIVSDGVLETLKVPPVAGRWLSEVDQDPHGRKSVVLSYGYWQRRFGGDRNVIGRPIQVDAQTREVVGVMPRGFRLVDRDFDLLIPLALDRTNQKLAGFGFYGIARLKPGIAIAQADADIARLIPVWMDSWSNGPGTNPHFYETWRITPSLRSLKQQIIGGVGSMLWVVMATVGLVMLIACTNVANLLLVRAESRHQELSIRAALGAGRMRIARELMIESISLGLLGGVLAIVVAFVGLRLLVATGPADLPRLSELSLDARSLGLTLALSILSGLFFGSIPAMRYARTQTSAMMGGGNRTASAGRARQHSRNVLVIAQVAMALVLLISALLMIRTFAALHRVEPGFADPQHLQTTHIWIPDLLVSDPQVVTHVQNNIADKIAAIPGVTSVGFAGSVPMENIDPNWDQIRVEGKNYEGGEPPLRLFNFVSPAYFNAMGTRFVAGHDFTWADIYDLRPKVIVSENFARESWGSASSAIGKRLRQFSNTPWQEVIGVVEDVRVHGVDEKAPAIVYWPAMINDPYTPKPTIDAPRFVTFAIRSNRAGTESFLNQVQQAVWSVNASLPLASVNTMQEIYSQSLARTSFTLVMLALAGAMALALSLVGIYGVISYAVSQRTREIGIRLALGAQKNLLRWMFVRSALVLTGVGIAVGLGAAAALMQLMKTLLFGISPLDPLTFFAVPVVLATAAAIASYLPARRAAGVDPVEALKAQ</sequence>
<feature type="transmembrane region" description="Helical" evidence="7">
    <location>
        <begin position="772"/>
        <end position="798"/>
    </location>
</feature>
<feature type="domain" description="MacB-like periplasmic core" evidence="9">
    <location>
        <begin position="90"/>
        <end position="309"/>
    </location>
</feature>
<feature type="transmembrane region" description="Helical" evidence="7">
    <location>
        <begin position="500"/>
        <end position="520"/>
    </location>
</feature>
<dbReference type="PANTHER" id="PTHR30572">
    <property type="entry name" value="MEMBRANE COMPONENT OF TRANSPORTER-RELATED"/>
    <property type="match status" value="1"/>
</dbReference>
<gene>
    <name evidence="10" type="ORF">HDF12_003147</name>
</gene>
<keyword evidence="5 7" id="KW-0472">Membrane</keyword>
<dbReference type="AlphaFoldDB" id="A0A7Y9NPT7"/>
<dbReference type="GO" id="GO:0022857">
    <property type="term" value="F:transmembrane transporter activity"/>
    <property type="evidence" value="ECO:0007669"/>
    <property type="project" value="TreeGrafter"/>
</dbReference>
<evidence type="ECO:0000256" key="7">
    <source>
        <dbReference type="SAM" id="Phobius"/>
    </source>
</evidence>
<keyword evidence="3 7" id="KW-0812">Transmembrane</keyword>
<evidence type="ECO:0000313" key="10">
    <source>
        <dbReference type="EMBL" id="NYF52748.1"/>
    </source>
</evidence>
<evidence type="ECO:0000256" key="3">
    <source>
        <dbReference type="ARBA" id="ARBA00022692"/>
    </source>
</evidence>
<dbReference type="InterPro" id="IPR047928">
    <property type="entry name" value="Perm_prefix_1"/>
</dbReference>
<evidence type="ECO:0000259" key="8">
    <source>
        <dbReference type="Pfam" id="PF02687"/>
    </source>
</evidence>
<organism evidence="10 11">
    <name type="scientific">Tunturiibacter lichenicola</name>
    <dbReference type="NCBI Taxonomy" id="2051959"/>
    <lineage>
        <taxon>Bacteria</taxon>
        <taxon>Pseudomonadati</taxon>
        <taxon>Acidobacteriota</taxon>
        <taxon>Terriglobia</taxon>
        <taxon>Terriglobales</taxon>
        <taxon>Acidobacteriaceae</taxon>
        <taxon>Tunturiibacter</taxon>
    </lineage>
</organism>
<feature type="transmembrane region" description="Helical" evidence="7">
    <location>
        <begin position="352"/>
        <end position="377"/>
    </location>
</feature>
<name>A0A7Y9NPT7_9BACT</name>
<dbReference type="PANTHER" id="PTHR30572:SF4">
    <property type="entry name" value="ABC TRANSPORTER PERMEASE YTRF"/>
    <property type="match status" value="1"/>
</dbReference>
<keyword evidence="4 7" id="KW-1133">Transmembrane helix</keyword>
<dbReference type="InterPro" id="IPR017800">
    <property type="entry name" value="ADOP"/>
</dbReference>
<evidence type="ECO:0000256" key="5">
    <source>
        <dbReference type="ARBA" id="ARBA00023136"/>
    </source>
</evidence>
<proteinExistence type="inferred from homology"/>
<feature type="transmembrane region" description="Helical" evidence="7">
    <location>
        <begin position="89"/>
        <end position="111"/>
    </location>
</feature>
<dbReference type="GO" id="GO:0005886">
    <property type="term" value="C:plasma membrane"/>
    <property type="evidence" value="ECO:0007669"/>
    <property type="project" value="UniProtKB-SubCell"/>
</dbReference>
<feature type="transmembrane region" description="Helical" evidence="7">
    <location>
        <begin position="826"/>
        <end position="848"/>
    </location>
</feature>
<dbReference type="Pfam" id="PF02687">
    <property type="entry name" value="FtsX"/>
    <property type="match status" value="2"/>
</dbReference>
<protein>
    <submittedName>
        <fullName evidence="10">Putative permease</fullName>
    </submittedName>
</protein>